<keyword evidence="4" id="KW-1185">Reference proteome</keyword>
<feature type="compositionally biased region" description="Low complexity" evidence="1">
    <location>
        <begin position="286"/>
        <end position="304"/>
    </location>
</feature>
<evidence type="ECO:0000313" key="3">
    <source>
        <dbReference type="EMBL" id="KAJ8473001.1"/>
    </source>
</evidence>
<proteinExistence type="predicted"/>
<keyword evidence="2" id="KW-1133">Transmembrane helix</keyword>
<feature type="compositionally biased region" description="Basic and acidic residues" evidence="1">
    <location>
        <begin position="435"/>
        <end position="449"/>
    </location>
</feature>
<feature type="compositionally biased region" description="Low complexity" evidence="1">
    <location>
        <begin position="250"/>
        <end position="264"/>
    </location>
</feature>
<feature type="region of interest" description="Disordered" evidence="1">
    <location>
        <begin position="89"/>
        <end position="180"/>
    </location>
</feature>
<accession>A0AAD7TNS6</accession>
<keyword evidence="2" id="KW-0472">Membrane</keyword>
<feature type="region of interest" description="Disordered" evidence="1">
    <location>
        <begin position="40"/>
        <end position="62"/>
    </location>
</feature>
<evidence type="ECO:0000313" key="4">
    <source>
        <dbReference type="Proteomes" id="UP001215151"/>
    </source>
</evidence>
<evidence type="ECO:0000256" key="1">
    <source>
        <dbReference type="SAM" id="MobiDB-lite"/>
    </source>
</evidence>
<feature type="region of interest" description="Disordered" evidence="1">
    <location>
        <begin position="421"/>
        <end position="449"/>
    </location>
</feature>
<sequence>MYLIFRRHGSTLLRAFGNPFSGGDNCARFFPPWEFQCSQSESTTSTEKATSTTDAPSRTATQTTVVVSSRVITSVTVVTSGGTTTAETTIITGTTVTSAITPTPPPSESSSTPSDASTEPSATNESPSVSDSSEPTALPDKTTTGSETSPPPTLPPLSPSVQTTTVSATLSPTGAASGQQQVHNLSGGEIAAICIACLSVLVLSAIILRASKRRAANAALRSNPSTRGTDAASITPQAATSGHSAHDSGRSLSPGSMSLPSPGLVEENLNANEKGNLEFGYLARGPSTSSSHSSARSPSSALSPFPLSPSLLSPVVPSPTSATALLPMSFNDAIAGPVALSPHALSPTMTIPTSSPEPSNAAAFSPTMPSPVIASPATVPARRFRGAWDDPPPTPEYRPLSLRMSQLATFVHPEALDIAQPAPSPEEGAVQRNPRFRDSALGDGRSEFEPPRVHAQAYLRTLRQSFNPTSRVTGAMHIRVYAPRYPDEGTSTSLSDDEGGDSSTISSSTPASTDETTTSPSSTLTQTDGESTSDAGTTSSADNGTTTISQPFTATATLSISASPQPIQATSDVPGSTGSMSGPGRIDISSSATSSTQTTSSASSFSNHSVTRVVPPESSTTPQTFQSATPSPSTGISTPLSSTTSFVPDESSHNPFGLFRTSPTSSTDATLSSQPAHPSASSPQNLIPPSSSLSSVSATNDGSTAADSPSLPPTPHIQPTTTSSFVAPAVVTSPSEALPDTPQSMNVAAIAATSVAATVCLALCAVYMCIRRRQRKKSSQRSYNFAAPARIPEKAPRIASLRYSKHSKSFSQDSMDAEMLSTLDISAPMETYYFPPLADHAPPRYAQRKRPALGVARAPDPFAGPVPRPEHQQPLVARQQRAPVLDLPRPNDHPACLAAICLGPGRGEFGGSDPEHALVAKLVVAAPLQSVDRATVIRVAEKLRY</sequence>
<feature type="compositionally biased region" description="Polar residues" evidence="1">
    <location>
        <begin position="124"/>
        <end position="135"/>
    </location>
</feature>
<feature type="compositionally biased region" description="Low complexity" evidence="1">
    <location>
        <begin position="501"/>
        <end position="542"/>
    </location>
</feature>
<reference evidence="3" key="1">
    <citation type="submission" date="2022-11" db="EMBL/GenBank/DDBJ databases">
        <title>Genome Sequence of Cubamyces cubensis.</title>
        <authorList>
            <person name="Buettner E."/>
        </authorList>
    </citation>
    <scope>NUCLEOTIDE SEQUENCE</scope>
    <source>
        <strain evidence="3">MPL-01</strain>
    </source>
</reference>
<organism evidence="3 4">
    <name type="scientific">Trametes cubensis</name>
    <dbReference type="NCBI Taxonomy" id="1111947"/>
    <lineage>
        <taxon>Eukaryota</taxon>
        <taxon>Fungi</taxon>
        <taxon>Dikarya</taxon>
        <taxon>Basidiomycota</taxon>
        <taxon>Agaricomycotina</taxon>
        <taxon>Agaricomycetes</taxon>
        <taxon>Polyporales</taxon>
        <taxon>Polyporaceae</taxon>
        <taxon>Trametes</taxon>
    </lineage>
</organism>
<comment type="caution">
    <text evidence="3">The sequence shown here is derived from an EMBL/GenBank/DDBJ whole genome shotgun (WGS) entry which is preliminary data.</text>
</comment>
<feature type="compositionally biased region" description="Polar residues" evidence="1">
    <location>
        <begin position="698"/>
        <end position="707"/>
    </location>
</feature>
<feature type="compositionally biased region" description="Pro residues" evidence="1">
    <location>
        <begin position="149"/>
        <end position="158"/>
    </location>
</feature>
<dbReference type="AlphaFoldDB" id="A0AAD7TNS6"/>
<dbReference type="Proteomes" id="UP001215151">
    <property type="component" value="Unassembled WGS sequence"/>
</dbReference>
<feature type="compositionally biased region" description="Low complexity" evidence="1">
    <location>
        <begin position="89"/>
        <end position="101"/>
    </location>
</feature>
<feature type="compositionally biased region" description="Polar residues" evidence="1">
    <location>
        <begin position="661"/>
        <end position="671"/>
    </location>
</feature>
<feature type="transmembrane region" description="Helical" evidence="2">
    <location>
        <begin position="747"/>
        <end position="770"/>
    </location>
</feature>
<feature type="compositionally biased region" description="Low complexity" evidence="1">
    <location>
        <begin position="108"/>
        <end position="123"/>
    </location>
</feature>
<protein>
    <submittedName>
        <fullName evidence="3">Uncharacterized protein</fullName>
    </submittedName>
</protein>
<feature type="region of interest" description="Disordered" evidence="1">
    <location>
        <begin position="483"/>
        <end position="721"/>
    </location>
</feature>
<feature type="compositionally biased region" description="Low complexity" evidence="1">
    <location>
        <begin position="672"/>
        <end position="697"/>
    </location>
</feature>
<gene>
    <name evidence="3" type="ORF">ONZ51_g8147</name>
</gene>
<feature type="compositionally biased region" description="Polar residues" evidence="1">
    <location>
        <begin position="168"/>
        <end position="180"/>
    </location>
</feature>
<feature type="region of interest" description="Disordered" evidence="1">
    <location>
        <begin position="216"/>
        <end position="267"/>
    </location>
</feature>
<feature type="compositionally biased region" description="Polar residues" evidence="1">
    <location>
        <begin position="543"/>
        <end position="580"/>
    </location>
</feature>
<feature type="compositionally biased region" description="Polar residues" evidence="1">
    <location>
        <begin position="220"/>
        <end position="243"/>
    </location>
</feature>
<evidence type="ECO:0000256" key="2">
    <source>
        <dbReference type="SAM" id="Phobius"/>
    </source>
</evidence>
<feature type="compositionally biased region" description="Polar residues" evidence="1">
    <location>
        <begin position="617"/>
        <end position="646"/>
    </location>
</feature>
<dbReference type="EMBL" id="JAPEVG010000238">
    <property type="protein sequence ID" value="KAJ8473001.1"/>
    <property type="molecule type" value="Genomic_DNA"/>
</dbReference>
<feature type="compositionally biased region" description="Low complexity" evidence="1">
    <location>
        <begin position="589"/>
        <end position="606"/>
    </location>
</feature>
<keyword evidence="2" id="KW-0812">Transmembrane</keyword>
<name>A0AAD7TNS6_9APHY</name>
<feature type="region of interest" description="Disordered" evidence="1">
    <location>
        <begin position="280"/>
        <end position="304"/>
    </location>
</feature>